<proteinExistence type="predicted"/>
<evidence type="ECO:0000313" key="3">
    <source>
        <dbReference type="Proteomes" id="UP000789901"/>
    </source>
</evidence>
<feature type="compositionally biased region" description="Basic residues" evidence="1">
    <location>
        <begin position="1"/>
        <end position="14"/>
    </location>
</feature>
<evidence type="ECO:0000256" key="1">
    <source>
        <dbReference type="SAM" id="MobiDB-lite"/>
    </source>
</evidence>
<gene>
    <name evidence="2" type="ORF">GMARGA_LOCUS33001</name>
</gene>
<name>A0ABN7WNK0_GIGMA</name>
<keyword evidence="3" id="KW-1185">Reference proteome</keyword>
<dbReference type="Proteomes" id="UP000789901">
    <property type="component" value="Unassembled WGS sequence"/>
</dbReference>
<accession>A0ABN7WNK0</accession>
<evidence type="ECO:0000313" key="2">
    <source>
        <dbReference type="EMBL" id="CAG8836370.1"/>
    </source>
</evidence>
<reference evidence="2 3" key="1">
    <citation type="submission" date="2021-06" db="EMBL/GenBank/DDBJ databases">
        <authorList>
            <person name="Kallberg Y."/>
            <person name="Tangrot J."/>
            <person name="Rosling A."/>
        </authorList>
    </citation>
    <scope>NUCLEOTIDE SEQUENCE [LARGE SCALE GENOMIC DNA]</scope>
    <source>
        <strain evidence="2 3">120-4 pot B 10/14</strain>
    </source>
</reference>
<feature type="region of interest" description="Disordered" evidence="1">
    <location>
        <begin position="1"/>
        <end position="61"/>
    </location>
</feature>
<feature type="compositionally biased region" description="Basic residues" evidence="1">
    <location>
        <begin position="44"/>
        <end position="61"/>
    </location>
</feature>
<comment type="caution">
    <text evidence="2">The sequence shown here is derived from an EMBL/GenBank/DDBJ whole genome shotgun (WGS) entry which is preliminary data.</text>
</comment>
<feature type="non-terminal residue" evidence="2">
    <location>
        <position position="61"/>
    </location>
</feature>
<dbReference type="EMBL" id="CAJVQB010053434">
    <property type="protein sequence ID" value="CAG8836370.1"/>
    <property type="molecule type" value="Genomic_DNA"/>
</dbReference>
<organism evidence="2 3">
    <name type="scientific">Gigaspora margarita</name>
    <dbReference type="NCBI Taxonomy" id="4874"/>
    <lineage>
        <taxon>Eukaryota</taxon>
        <taxon>Fungi</taxon>
        <taxon>Fungi incertae sedis</taxon>
        <taxon>Mucoromycota</taxon>
        <taxon>Glomeromycotina</taxon>
        <taxon>Glomeromycetes</taxon>
        <taxon>Diversisporales</taxon>
        <taxon>Gigasporaceae</taxon>
        <taxon>Gigaspora</taxon>
    </lineage>
</organism>
<protein>
    <submittedName>
        <fullName evidence="2">35390_t:CDS:1</fullName>
    </submittedName>
</protein>
<sequence length="61" mass="7106">MQQKKKRHSKKCKIQQKEEEETTTSSCSSSDKENFIKIKNPVVHSKKGASKKKQFKGFHKL</sequence>